<evidence type="ECO:0000313" key="3">
    <source>
        <dbReference type="Proteomes" id="UP000822688"/>
    </source>
</evidence>
<proteinExistence type="predicted"/>
<reference evidence="2" key="1">
    <citation type="submission" date="2020-06" db="EMBL/GenBank/DDBJ databases">
        <title>WGS assembly of Ceratodon purpureus strain R40.</title>
        <authorList>
            <person name="Carey S.B."/>
            <person name="Jenkins J."/>
            <person name="Shu S."/>
            <person name="Lovell J.T."/>
            <person name="Sreedasyam A."/>
            <person name="Maumus F."/>
            <person name="Tiley G.P."/>
            <person name="Fernandez-Pozo N."/>
            <person name="Barry K."/>
            <person name="Chen C."/>
            <person name="Wang M."/>
            <person name="Lipzen A."/>
            <person name="Daum C."/>
            <person name="Saski C.A."/>
            <person name="Payton A.C."/>
            <person name="Mcbreen J.C."/>
            <person name="Conrad R.E."/>
            <person name="Kollar L.M."/>
            <person name="Olsson S."/>
            <person name="Huttunen S."/>
            <person name="Landis J.B."/>
            <person name="Wickett N.J."/>
            <person name="Johnson M.G."/>
            <person name="Rensing S.A."/>
            <person name="Grimwood J."/>
            <person name="Schmutz J."/>
            <person name="Mcdaniel S.F."/>
        </authorList>
    </citation>
    <scope>NUCLEOTIDE SEQUENCE</scope>
    <source>
        <strain evidence="2">R40</strain>
    </source>
</reference>
<comment type="caution">
    <text evidence="2">The sequence shown here is derived from an EMBL/GenBank/DDBJ whole genome shotgun (WGS) entry which is preliminary data.</text>
</comment>
<evidence type="ECO:0000313" key="2">
    <source>
        <dbReference type="EMBL" id="KAG0553983.1"/>
    </source>
</evidence>
<dbReference type="AlphaFoldDB" id="A0A8T0G417"/>
<feature type="compositionally biased region" description="Polar residues" evidence="1">
    <location>
        <begin position="20"/>
        <end position="30"/>
    </location>
</feature>
<gene>
    <name evidence="2" type="ORF">KC19_12G053700</name>
</gene>
<feature type="region of interest" description="Disordered" evidence="1">
    <location>
        <begin position="1"/>
        <end position="30"/>
    </location>
</feature>
<name>A0A8T0G417_CERPU</name>
<accession>A0A8T0G417</accession>
<protein>
    <submittedName>
        <fullName evidence="2">Uncharacterized protein</fullName>
    </submittedName>
</protein>
<dbReference type="Proteomes" id="UP000822688">
    <property type="component" value="Chromosome 12"/>
</dbReference>
<sequence length="77" mass="8694">MLATLHSDPSAEESWKGWRTRQQGSPDPSHCTSWASTVHHWQPAVAFEDCWGRSLEGFDPQCLVIFSFGSTMVSKRI</sequence>
<keyword evidence="3" id="KW-1185">Reference proteome</keyword>
<organism evidence="2 3">
    <name type="scientific">Ceratodon purpureus</name>
    <name type="common">Fire moss</name>
    <name type="synonym">Dicranum purpureum</name>
    <dbReference type="NCBI Taxonomy" id="3225"/>
    <lineage>
        <taxon>Eukaryota</taxon>
        <taxon>Viridiplantae</taxon>
        <taxon>Streptophyta</taxon>
        <taxon>Embryophyta</taxon>
        <taxon>Bryophyta</taxon>
        <taxon>Bryophytina</taxon>
        <taxon>Bryopsida</taxon>
        <taxon>Dicranidae</taxon>
        <taxon>Pseudoditrichales</taxon>
        <taxon>Ditrichaceae</taxon>
        <taxon>Ceratodon</taxon>
    </lineage>
</organism>
<dbReference type="EMBL" id="CM026433">
    <property type="protein sequence ID" value="KAG0553983.1"/>
    <property type="molecule type" value="Genomic_DNA"/>
</dbReference>
<evidence type="ECO:0000256" key="1">
    <source>
        <dbReference type="SAM" id="MobiDB-lite"/>
    </source>
</evidence>